<protein>
    <submittedName>
        <fullName evidence="1">Uncharacterized protein</fullName>
    </submittedName>
</protein>
<proteinExistence type="predicted"/>
<name>A0A0F9FWJ0_9ZZZZ</name>
<accession>A0A0F9FWJ0</accession>
<organism evidence="1">
    <name type="scientific">marine sediment metagenome</name>
    <dbReference type="NCBI Taxonomy" id="412755"/>
    <lineage>
        <taxon>unclassified sequences</taxon>
        <taxon>metagenomes</taxon>
        <taxon>ecological metagenomes</taxon>
    </lineage>
</organism>
<dbReference type="EMBL" id="LAZR01028730">
    <property type="protein sequence ID" value="KKL61720.1"/>
    <property type="molecule type" value="Genomic_DNA"/>
</dbReference>
<feature type="non-terminal residue" evidence="1">
    <location>
        <position position="1"/>
    </location>
</feature>
<dbReference type="InterPro" id="IPR009014">
    <property type="entry name" value="Transketo_C/PFOR_II"/>
</dbReference>
<reference evidence="1" key="1">
    <citation type="journal article" date="2015" name="Nature">
        <title>Complex archaea that bridge the gap between prokaryotes and eukaryotes.</title>
        <authorList>
            <person name="Spang A."/>
            <person name="Saw J.H."/>
            <person name="Jorgensen S.L."/>
            <person name="Zaremba-Niedzwiedzka K."/>
            <person name="Martijn J."/>
            <person name="Lind A.E."/>
            <person name="van Eijk R."/>
            <person name="Schleper C."/>
            <person name="Guy L."/>
            <person name="Ettema T.J."/>
        </authorList>
    </citation>
    <scope>NUCLEOTIDE SEQUENCE</scope>
</reference>
<comment type="caution">
    <text evidence="1">The sequence shown here is derived from an EMBL/GenBank/DDBJ whole genome shotgun (WGS) entry which is preliminary data.</text>
</comment>
<sequence length="46" mass="4927">SQLAKLLRMTTGIQVDQTLNKYDGRPFAPEEIIAGLSKEVASGHAA</sequence>
<evidence type="ECO:0000313" key="1">
    <source>
        <dbReference type="EMBL" id="KKL61720.1"/>
    </source>
</evidence>
<dbReference type="Gene3D" id="3.40.50.920">
    <property type="match status" value="1"/>
</dbReference>
<dbReference type="AlphaFoldDB" id="A0A0F9FWJ0"/>
<gene>
    <name evidence="1" type="ORF">LCGC14_2192450</name>
</gene>